<organism evidence="8 9">
    <name type="scientific">Prauserella flavalba</name>
    <dbReference type="NCBI Taxonomy" id="1477506"/>
    <lineage>
        <taxon>Bacteria</taxon>
        <taxon>Bacillati</taxon>
        <taxon>Actinomycetota</taxon>
        <taxon>Actinomycetes</taxon>
        <taxon>Pseudonocardiales</taxon>
        <taxon>Pseudonocardiaceae</taxon>
        <taxon>Prauserella</taxon>
    </lineage>
</organism>
<evidence type="ECO:0000313" key="7">
    <source>
        <dbReference type="EMBL" id="PXY17658.1"/>
    </source>
</evidence>
<evidence type="ECO:0000313" key="9">
    <source>
        <dbReference type="Proteomes" id="UP000247892"/>
    </source>
</evidence>
<feature type="domain" description="HpcH/HpaI aldolase/citrate lyase" evidence="6">
    <location>
        <begin position="14"/>
        <end position="238"/>
    </location>
</feature>
<evidence type="ECO:0000256" key="3">
    <source>
        <dbReference type="ARBA" id="ARBA00022842"/>
    </source>
</evidence>
<keyword evidence="9" id="KW-1185">Reference proteome</keyword>
<feature type="binding site" evidence="4">
    <location>
        <position position="135"/>
    </location>
    <ligand>
        <name>substrate</name>
    </ligand>
</feature>
<dbReference type="OrthoDB" id="9768429at2"/>
<dbReference type="AlphaFoldDB" id="A0A318LFQ6"/>
<name>A0A318LFQ6_9PSEU</name>
<dbReference type="Pfam" id="PF03328">
    <property type="entry name" value="HpcH_HpaI"/>
    <property type="match status" value="1"/>
</dbReference>
<gene>
    <name evidence="8" type="ORF">BA062_32440</name>
    <name evidence="7" type="ORF">BA062_37270</name>
</gene>
<evidence type="ECO:0000256" key="4">
    <source>
        <dbReference type="PIRSR" id="PIRSR015582-1"/>
    </source>
</evidence>
<dbReference type="EMBL" id="MASU01000015">
    <property type="protein sequence ID" value="PXY21616.1"/>
    <property type="molecule type" value="Genomic_DNA"/>
</dbReference>
<dbReference type="InterPro" id="IPR040442">
    <property type="entry name" value="Pyrv_kinase-like_dom_sf"/>
</dbReference>
<keyword evidence="3 5" id="KW-0460">Magnesium</keyword>
<dbReference type="RefSeq" id="WP_110343048.1">
    <property type="nucleotide sequence ID" value="NZ_MASU01000015.1"/>
</dbReference>
<dbReference type="PANTHER" id="PTHR32308">
    <property type="entry name" value="LYASE BETA SUBUNIT, PUTATIVE (AFU_ORTHOLOGUE AFUA_4G13030)-RELATED"/>
    <property type="match status" value="1"/>
</dbReference>
<feature type="binding site" evidence="5">
    <location>
        <position position="135"/>
    </location>
    <ligand>
        <name>Mg(2+)</name>
        <dbReference type="ChEBI" id="CHEBI:18420"/>
    </ligand>
</feature>
<protein>
    <submittedName>
        <fullName evidence="8">Citryl-CoA lyase</fullName>
    </submittedName>
</protein>
<keyword evidence="8" id="KW-0456">Lyase</keyword>
<dbReference type="PANTHER" id="PTHR32308:SF10">
    <property type="entry name" value="CITRATE LYASE SUBUNIT BETA"/>
    <property type="match status" value="1"/>
</dbReference>
<dbReference type="InterPro" id="IPR005000">
    <property type="entry name" value="Aldolase/citrate-lyase_domain"/>
</dbReference>
<dbReference type="SUPFAM" id="SSF51621">
    <property type="entry name" value="Phosphoenolpyruvate/pyruvate domain"/>
    <property type="match status" value="1"/>
</dbReference>
<dbReference type="GO" id="GO:0016829">
    <property type="term" value="F:lyase activity"/>
    <property type="evidence" value="ECO:0007669"/>
    <property type="project" value="UniProtKB-KW"/>
</dbReference>
<proteinExistence type="predicted"/>
<evidence type="ECO:0000259" key="6">
    <source>
        <dbReference type="Pfam" id="PF03328"/>
    </source>
</evidence>
<evidence type="ECO:0000256" key="5">
    <source>
        <dbReference type="PIRSR" id="PIRSR015582-2"/>
    </source>
</evidence>
<comment type="cofactor">
    <cofactor evidence="1">
        <name>Mg(2+)</name>
        <dbReference type="ChEBI" id="CHEBI:18420"/>
    </cofactor>
</comment>
<dbReference type="EMBL" id="MASU01000025">
    <property type="protein sequence ID" value="PXY17658.1"/>
    <property type="molecule type" value="Genomic_DNA"/>
</dbReference>
<feature type="binding site" evidence="4">
    <location>
        <position position="70"/>
    </location>
    <ligand>
        <name>substrate</name>
    </ligand>
</feature>
<feature type="binding site" evidence="5">
    <location>
        <position position="162"/>
    </location>
    <ligand>
        <name>Mg(2+)</name>
        <dbReference type="ChEBI" id="CHEBI:18420"/>
    </ligand>
</feature>
<dbReference type="GO" id="GO:0000287">
    <property type="term" value="F:magnesium ion binding"/>
    <property type="evidence" value="ECO:0007669"/>
    <property type="project" value="TreeGrafter"/>
</dbReference>
<dbReference type="PIRSF" id="PIRSF015582">
    <property type="entry name" value="Cit_lyase_B"/>
    <property type="match status" value="1"/>
</dbReference>
<comment type="caution">
    <text evidence="8">The sequence shown here is derived from an EMBL/GenBank/DDBJ whole genome shotgun (WGS) entry which is preliminary data.</text>
</comment>
<dbReference type="Proteomes" id="UP000247892">
    <property type="component" value="Unassembled WGS sequence"/>
</dbReference>
<dbReference type="InterPro" id="IPR011206">
    <property type="entry name" value="Citrate_lyase_beta/mcl1/mcl2"/>
</dbReference>
<accession>A0A318LFQ6</accession>
<evidence type="ECO:0000256" key="2">
    <source>
        <dbReference type="ARBA" id="ARBA00022723"/>
    </source>
</evidence>
<dbReference type="GO" id="GO:0006107">
    <property type="term" value="P:oxaloacetate metabolic process"/>
    <property type="evidence" value="ECO:0007669"/>
    <property type="project" value="TreeGrafter"/>
</dbReference>
<dbReference type="InterPro" id="IPR015813">
    <property type="entry name" value="Pyrv/PenolPyrv_kinase-like_dom"/>
</dbReference>
<dbReference type="Gene3D" id="3.20.20.60">
    <property type="entry name" value="Phosphoenolpyruvate-binding domains"/>
    <property type="match status" value="1"/>
</dbReference>
<keyword evidence="2 5" id="KW-0479">Metal-binding</keyword>
<evidence type="ECO:0000313" key="8">
    <source>
        <dbReference type="EMBL" id="PXY21616.1"/>
    </source>
</evidence>
<evidence type="ECO:0000256" key="1">
    <source>
        <dbReference type="ARBA" id="ARBA00001946"/>
    </source>
</evidence>
<sequence>MSRPVRARRSELATPASNDWMFEKAARSGADLVFLDLEDACAPAEREAARGKAVTALRELDWGRTTRAIRMNAIDTWWAHGDVIEVVTGAREALDVIIVPKVRRARDVWWVDVLLTQLEQRLELERRIGLEVLIEEVEGLQYVDEIARSSDRLEAIIFGAGDFSASQGARVDTNFDPVLPYPGDLWHYARSRVVVAARAAGIDAIDAPFPNYRAPEDYRVACERASVLGYVGKWAIHPSQVEIANDCFAPTPNEIAHAEKVVAAYRESEAGGRGATGLDGMLVDAAHLRHAETVARKAALLGINGQHTERTHP</sequence>
<reference evidence="8 9" key="1">
    <citation type="submission" date="2016-07" db="EMBL/GenBank/DDBJ databases">
        <title>Draft genome sequence of Prauserella sp. YIM 121212, isolated from alkaline soil.</title>
        <authorList>
            <person name="Ruckert C."/>
            <person name="Albersmeier A."/>
            <person name="Jiang C.-L."/>
            <person name="Jiang Y."/>
            <person name="Kalinowski J."/>
            <person name="Schneider O."/>
            <person name="Winkler A."/>
            <person name="Zotchev S.B."/>
        </authorList>
    </citation>
    <scope>NUCLEOTIDE SEQUENCE [LARGE SCALE GENOMIC DNA]</scope>
    <source>
        <strain evidence="8 9">YIM 121212</strain>
    </source>
</reference>